<evidence type="ECO:0000256" key="6">
    <source>
        <dbReference type="SAM" id="SignalP"/>
    </source>
</evidence>
<sequence>MQLTAFCRGLLVAGCSLWVTNAKKCGSGQDLAADGTLRIGIMRKKNCTKKSTGGDQLVMHYTGVLFRDCQEFDSSRDREPFTFTIGVGEVIKGWDEGLLGMCEGDRRRLTIPSDIAYGERGAGPDIPPGATLVFDVELLKIVD</sequence>
<dbReference type="Proteomes" id="UP000002630">
    <property type="component" value="Linkage Group LG16"/>
</dbReference>
<evidence type="ECO:0000256" key="3">
    <source>
        <dbReference type="ARBA" id="ARBA00023110"/>
    </source>
</evidence>
<keyword evidence="6" id="KW-0732">Signal</keyword>
<proteinExistence type="predicted"/>
<name>D7FJR8_ECTSI</name>
<dbReference type="InParanoid" id="D7FJR8"/>
<dbReference type="SUPFAM" id="SSF54534">
    <property type="entry name" value="FKBP-like"/>
    <property type="match status" value="1"/>
</dbReference>
<dbReference type="Pfam" id="PF00254">
    <property type="entry name" value="FKBP_C"/>
    <property type="match status" value="1"/>
</dbReference>
<accession>D7FJR8</accession>
<dbReference type="PANTHER" id="PTHR45779:SF7">
    <property type="entry name" value="PEPTIDYLPROLYL ISOMERASE"/>
    <property type="match status" value="1"/>
</dbReference>
<comment type="catalytic activity">
    <reaction evidence="1 5">
        <text>[protein]-peptidylproline (omega=180) = [protein]-peptidylproline (omega=0)</text>
        <dbReference type="Rhea" id="RHEA:16237"/>
        <dbReference type="Rhea" id="RHEA-COMP:10747"/>
        <dbReference type="Rhea" id="RHEA-COMP:10748"/>
        <dbReference type="ChEBI" id="CHEBI:83833"/>
        <dbReference type="ChEBI" id="CHEBI:83834"/>
        <dbReference type="EC" id="5.2.1.8"/>
    </reaction>
</comment>
<evidence type="ECO:0000313" key="8">
    <source>
        <dbReference type="EMBL" id="CBJ29170.1"/>
    </source>
</evidence>
<dbReference type="AlphaFoldDB" id="D7FJR8"/>
<dbReference type="PROSITE" id="PS50059">
    <property type="entry name" value="FKBP_PPIASE"/>
    <property type="match status" value="1"/>
</dbReference>
<keyword evidence="3 5" id="KW-0697">Rotamase</keyword>
<evidence type="ECO:0000313" key="9">
    <source>
        <dbReference type="Proteomes" id="UP000002630"/>
    </source>
</evidence>
<dbReference type="InterPro" id="IPR044609">
    <property type="entry name" value="FKBP2/11"/>
</dbReference>
<dbReference type="FunFam" id="3.10.50.40:FF:000006">
    <property type="entry name" value="Peptidyl-prolyl cis-trans isomerase"/>
    <property type="match status" value="1"/>
</dbReference>
<evidence type="ECO:0000256" key="1">
    <source>
        <dbReference type="ARBA" id="ARBA00000971"/>
    </source>
</evidence>
<dbReference type="PANTHER" id="PTHR45779">
    <property type="entry name" value="PEPTIDYLPROLYL ISOMERASE"/>
    <property type="match status" value="1"/>
</dbReference>
<dbReference type="STRING" id="2880.D7FJR8"/>
<dbReference type="EMBL" id="FN647972">
    <property type="protein sequence ID" value="CBJ29170.1"/>
    <property type="molecule type" value="Genomic_DNA"/>
</dbReference>
<dbReference type="Gene3D" id="3.10.50.40">
    <property type="match status" value="1"/>
</dbReference>
<dbReference type="EC" id="5.2.1.8" evidence="2 5"/>
<feature type="signal peptide" evidence="6">
    <location>
        <begin position="1"/>
        <end position="22"/>
    </location>
</feature>
<protein>
    <recommendedName>
        <fullName evidence="2 5">peptidylprolyl isomerase</fullName>
        <ecNumber evidence="2 5">5.2.1.8</ecNumber>
    </recommendedName>
</protein>
<dbReference type="GO" id="GO:0005783">
    <property type="term" value="C:endoplasmic reticulum"/>
    <property type="evidence" value="ECO:0007669"/>
    <property type="project" value="TreeGrafter"/>
</dbReference>
<keyword evidence="4 5" id="KW-0413">Isomerase</keyword>
<dbReference type="GO" id="GO:0003755">
    <property type="term" value="F:peptidyl-prolyl cis-trans isomerase activity"/>
    <property type="evidence" value="ECO:0007669"/>
    <property type="project" value="UniProtKB-KW"/>
</dbReference>
<evidence type="ECO:0000256" key="2">
    <source>
        <dbReference type="ARBA" id="ARBA00013194"/>
    </source>
</evidence>
<evidence type="ECO:0000259" key="7">
    <source>
        <dbReference type="PROSITE" id="PS50059"/>
    </source>
</evidence>
<dbReference type="InterPro" id="IPR046357">
    <property type="entry name" value="PPIase_dom_sf"/>
</dbReference>
<dbReference type="OrthoDB" id="1902587at2759"/>
<keyword evidence="9" id="KW-1185">Reference proteome</keyword>
<dbReference type="InterPro" id="IPR001179">
    <property type="entry name" value="PPIase_FKBP_dom"/>
</dbReference>
<feature type="domain" description="PPIase FKBP-type" evidence="7">
    <location>
        <begin position="54"/>
        <end position="142"/>
    </location>
</feature>
<evidence type="ECO:0000256" key="5">
    <source>
        <dbReference type="PROSITE-ProRule" id="PRU00277"/>
    </source>
</evidence>
<feature type="chain" id="PRO_5003095630" description="peptidylprolyl isomerase" evidence="6">
    <location>
        <begin position="23"/>
        <end position="143"/>
    </location>
</feature>
<dbReference type="eggNOG" id="KOG0549">
    <property type="taxonomic scope" value="Eukaryota"/>
</dbReference>
<evidence type="ECO:0000256" key="4">
    <source>
        <dbReference type="ARBA" id="ARBA00023235"/>
    </source>
</evidence>
<reference evidence="8 9" key="1">
    <citation type="journal article" date="2010" name="Nature">
        <title>The Ectocarpus genome and the independent evolution of multicellularity in brown algae.</title>
        <authorList>
            <person name="Cock J.M."/>
            <person name="Sterck L."/>
            <person name="Rouze P."/>
            <person name="Scornet D."/>
            <person name="Allen A.E."/>
            <person name="Amoutzias G."/>
            <person name="Anthouard V."/>
            <person name="Artiguenave F."/>
            <person name="Aury J.M."/>
            <person name="Badger J.H."/>
            <person name="Beszteri B."/>
            <person name="Billiau K."/>
            <person name="Bonnet E."/>
            <person name="Bothwell J.H."/>
            <person name="Bowler C."/>
            <person name="Boyen C."/>
            <person name="Brownlee C."/>
            <person name="Carrano C.J."/>
            <person name="Charrier B."/>
            <person name="Cho G.Y."/>
            <person name="Coelho S.M."/>
            <person name="Collen J."/>
            <person name="Corre E."/>
            <person name="Da Silva C."/>
            <person name="Delage L."/>
            <person name="Delaroque N."/>
            <person name="Dittami S.M."/>
            <person name="Doulbeau S."/>
            <person name="Elias M."/>
            <person name="Farnham G."/>
            <person name="Gachon C.M."/>
            <person name="Gschloessl B."/>
            <person name="Heesch S."/>
            <person name="Jabbari K."/>
            <person name="Jubin C."/>
            <person name="Kawai H."/>
            <person name="Kimura K."/>
            <person name="Kloareg B."/>
            <person name="Kupper F.C."/>
            <person name="Lang D."/>
            <person name="Le Bail A."/>
            <person name="Leblanc C."/>
            <person name="Lerouge P."/>
            <person name="Lohr M."/>
            <person name="Lopez P.J."/>
            <person name="Martens C."/>
            <person name="Maumus F."/>
            <person name="Michel G."/>
            <person name="Miranda-Saavedra D."/>
            <person name="Morales J."/>
            <person name="Moreau H."/>
            <person name="Motomura T."/>
            <person name="Nagasato C."/>
            <person name="Napoli C.A."/>
            <person name="Nelson D.R."/>
            <person name="Nyvall-Collen P."/>
            <person name="Peters A.F."/>
            <person name="Pommier C."/>
            <person name="Potin P."/>
            <person name="Poulain J."/>
            <person name="Quesneville H."/>
            <person name="Read B."/>
            <person name="Rensing S.A."/>
            <person name="Ritter A."/>
            <person name="Rousvoal S."/>
            <person name="Samanta M."/>
            <person name="Samson G."/>
            <person name="Schroeder D.C."/>
            <person name="Segurens B."/>
            <person name="Strittmatter M."/>
            <person name="Tonon T."/>
            <person name="Tregear J.W."/>
            <person name="Valentin K."/>
            <person name="von Dassow P."/>
            <person name="Yamagishi T."/>
            <person name="Van de Peer Y."/>
            <person name="Wincker P."/>
        </authorList>
    </citation>
    <scope>NUCLEOTIDE SEQUENCE [LARGE SCALE GENOMIC DNA]</scope>
    <source>
        <strain evidence="9">Ec32 / CCAP1310/4</strain>
    </source>
</reference>
<organism evidence="8 9">
    <name type="scientific">Ectocarpus siliculosus</name>
    <name type="common">Brown alga</name>
    <name type="synonym">Conferva siliculosa</name>
    <dbReference type="NCBI Taxonomy" id="2880"/>
    <lineage>
        <taxon>Eukaryota</taxon>
        <taxon>Sar</taxon>
        <taxon>Stramenopiles</taxon>
        <taxon>Ochrophyta</taxon>
        <taxon>PX clade</taxon>
        <taxon>Phaeophyceae</taxon>
        <taxon>Ectocarpales</taxon>
        <taxon>Ectocarpaceae</taxon>
        <taxon>Ectocarpus</taxon>
    </lineage>
</organism>
<dbReference type="EMBL" id="FN649741">
    <property type="protein sequence ID" value="CBJ29170.1"/>
    <property type="molecule type" value="Genomic_DNA"/>
</dbReference>
<gene>
    <name evidence="8" type="primary">FKB8</name>
    <name evidence="8" type="ORF">Esi_0136_0040</name>
</gene>
<dbReference type="OMA" id="VHMHYTG"/>